<gene>
    <name evidence="3" type="ORF">NKI27_18850</name>
</gene>
<feature type="region of interest" description="Disordered" evidence="1">
    <location>
        <begin position="42"/>
        <end position="93"/>
    </location>
</feature>
<evidence type="ECO:0000313" key="4">
    <source>
        <dbReference type="Proteomes" id="UP001163739"/>
    </source>
</evidence>
<evidence type="ECO:0000256" key="2">
    <source>
        <dbReference type="SAM" id="SignalP"/>
    </source>
</evidence>
<reference evidence="3" key="1">
    <citation type="submission" date="2022-06" db="EMBL/GenBank/DDBJ databases">
        <title>Alkalimarinus sp. nov., isolated from gut of a Alitta virens.</title>
        <authorList>
            <person name="Yang A.I."/>
            <person name="Shin N.-R."/>
        </authorList>
    </citation>
    <scope>NUCLEOTIDE SEQUENCE</scope>
    <source>
        <strain evidence="3">A2M4</strain>
    </source>
</reference>
<proteinExistence type="predicted"/>
<organism evidence="3 4">
    <name type="scientific">Alkalimarinus alittae</name>
    <dbReference type="NCBI Taxonomy" id="2961619"/>
    <lineage>
        <taxon>Bacteria</taxon>
        <taxon>Pseudomonadati</taxon>
        <taxon>Pseudomonadota</taxon>
        <taxon>Gammaproteobacteria</taxon>
        <taxon>Alteromonadales</taxon>
        <taxon>Alteromonadaceae</taxon>
        <taxon>Alkalimarinus</taxon>
    </lineage>
</organism>
<sequence length="93" mass="10197">MKMILGIFLGFFLMSQTALAGDATKNESMDDVTVQEGAAEQFEQTLKDSPTASGMTEMDTKEGDMTDQVQAPIKTGEEADMSQEEPMDDESEY</sequence>
<protein>
    <recommendedName>
        <fullName evidence="5">Secreted protein</fullName>
    </recommendedName>
</protein>
<feature type="chain" id="PRO_5047115805" description="Secreted protein" evidence="2">
    <location>
        <begin position="21"/>
        <end position="93"/>
    </location>
</feature>
<dbReference type="RefSeq" id="WP_265047565.1">
    <property type="nucleotide sequence ID" value="NZ_CP100390.1"/>
</dbReference>
<accession>A0ABY6N254</accession>
<keyword evidence="4" id="KW-1185">Reference proteome</keyword>
<feature type="signal peptide" evidence="2">
    <location>
        <begin position="1"/>
        <end position="20"/>
    </location>
</feature>
<name>A0ABY6N254_9ALTE</name>
<evidence type="ECO:0000313" key="3">
    <source>
        <dbReference type="EMBL" id="UZE96079.1"/>
    </source>
</evidence>
<evidence type="ECO:0000256" key="1">
    <source>
        <dbReference type="SAM" id="MobiDB-lite"/>
    </source>
</evidence>
<dbReference type="EMBL" id="CP100390">
    <property type="protein sequence ID" value="UZE96079.1"/>
    <property type="molecule type" value="Genomic_DNA"/>
</dbReference>
<dbReference type="Proteomes" id="UP001163739">
    <property type="component" value="Chromosome"/>
</dbReference>
<keyword evidence="2" id="KW-0732">Signal</keyword>
<feature type="compositionally biased region" description="Acidic residues" evidence="1">
    <location>
        <begin position="78"/>
        <end position="93"/>
    </location>
</feature>
<feature type="compositionally biased region" description="Polar residues" evidence="1">
    <location>
        <begin position="42"/>
        <end position="54"/>
    </location>
</feature>
<evidence type="ECO:0008006" key="5">
    <source>
        <dbReference type="Google" id="ProtNLM"/>
    </source>
</evidence>